<dbReference type="FunFam" id="3.40.50.720:FF:000173">
    <property type="entry name" value="3-oxoacyl-[acyl-carrier protein] reductase"/>
    <property type="match status" value="1"/>
</dbReference>
<sequence>MKKDVALITGASRGIGLAAARQLAKDGYRVGIISTGPQERYPDAVAALKADGAEFYWFSGDLGSSADRARIAREAVQTLGEIRILVNNAGVAPKTRTDLLEMTEESYDRVLGVNTKGSMFFTQLIAKHMIGLSMEGRVKRGTIVNVSSCSADVVSLNRGEYCVSKAGVSMLTKLYAARLAPEGILVHEVRPGVIATDMTTTVQEKYDRLIAQGAFPIARWGTAEDVANAVSLLCSDQLAYTTGNYLDVDGGFHIRVL</sequence>
<dbReference type="PRINTS" id="PR00080">
    <property type="entry name" value="SDRFAMILY"/>
</dbReference>
<comment type="caution">
    <text evidence="3">The sequence shown here is derived from an EMBL/GenBank/DDBJ whole genome shotgun (WGS) entry which is preliminary data.</text>
</comment>
<dbReference type="GO" id="GO:0016616">
    <property type="term" value="F:oxidoreductase activity, acting on the CH-OH group of donors, NAD or NADP as acceptor"/>
    <property type="evidence" value="ECO:0007669"/>
    <property type="project" value="TreeGrafter"/>
</dbReference>
<dbReference type="InterPro" id="IPR002347">
    <property type="entry name" value="SDR_fam"/>
</dbReference>
<dbReference type="GO" id="GO:0048038">
    <property type="term" value="F:quinone binding"/>
    <property type="evidence" value="ECO:0007669"/>
    <property type="project" value="TreeGrafter"/>
</dbReference>
<dbReference type="PROSITE" id="PS00061">
    <property type="entry name" value="ADH_SHORT"/>
    <property type="match status" value="1"/>
</dbReference>
<dbReference type="SUPFAM" id="SSF51735">
    <property type="entry name" value="NAD(P)-binding Rossmann-fold domains"/>
    <property type="match status" value="1"/>
</dbReference>
<dbReference type="AlphaFoldDB" id="A0A2A6ZBM0"/>
<evidence type="ECO:0000313" key="4">
    <source>
        <dbReference type="Proteomes" id="UP000220752"/>
    </source>
</evidence>
<evidence type="ECO:0000256" key="1">
    <source>
        <dbReference type="ARBA" id="ARBA00006484"/>
    </source>
</evidence>
<dbReference type="Proteomes" id="UP000220752">
    <property type="component" value="Unassembled WGS sequence"/>
</dbReference>
<dbReference type="GO" id="GO:0006633">
    <property type="term" value="P:fatty acid biosynthetic process"/>
    <property type="evidence" value="ECO:0007669"/>
    <property type="project" value="TreeGrafter"/>
</dbReference>
<dbReference type="InterPro" id="IPR020904">
    <property type="entry name" value="Sc_DH/Rdtase_CS"/>
</dbReference>
<evidence type="ECO:0000313" key="3">
    <source>
        <dbReference type="EMBL" id="PDX58769.1"/>
    </source>
</evidence>
<keyword evidence="2" id="KW-0560">Oxidoreductase</keyword>
<organism evidence="3 4">
    <name type="scientific">Faecalibacterium langellae</name>
    <dbReference type="NCBI Taxonomy" id="3435293"/>
    <lineage>
        <taxon>Bacteria</taxon>
        <taxon>Bacillati</taxon>
        <taxon>Bacillota</taxon>
        <taxon>Clostridia</taxon>
        <taxon>Eubacteriales</taxon>
        <taxon>Oscillospiraceae</taxon>
        <taxon>Faecalibacterium</taxon>
    </lineage>
</organism>
<comment type="similarity">
    <text evidence="1">Belongs to the short-chain dehydrogenases/reductases (SDR) family.</text>
</comment>
<evidence type="ECO:0000256" key="2">
    <source>
        <dbReference type="ARBA" id="ARBA00023002"/>
    </source>
</evidence>
<gene>
    <name evidence="3" type="ORF">CGS46_06595</name>
</gene>
<dbReference type="PANTHER" id="PTHR42760">
    <property type="entry name" value="SHORT-CHAIN DEHYDROGENASES/REDUCTASES FAMILY MEMBER"/>
    <property type="match status" value="1"/>
</dbReference>
<dbReference type="InterPro" id="IPR036291">
    <property type="entry name" value="NAD(P)-bd_dom_sf"/>
</dbReference>
<protein>
    <submittedName>
        <fullName evidence="3">3-ketoacyl-ACP reductase</fullName>
    </submittedName>
</protein>
<dbReference type="PANTHER" id="PTHR42760:SF133">
    <property type="entry name" value="3-OXOACYL-[ACYL-CARRIER-PROTEIN] REDUCTASE"/>
    <property type="match status" value="1"/>
</dbReference>
<dbReference type="Gene3D" id="3.40.50.720">
    <property type="entry name" value="NAD(P)-binding Rossmann-like Domain"/>
    <property type="match status" value="1"/>
</dbReference>
<accession>A0A2A6ZBM0</accession>
<dbReference type="NCBIfam" id="NF009386">
    <property type="entry name" value="PRK12745.1"/>
    <property type="match status" value="1"/>
</dbReference>
<reference evidence="3 4" key="1">
    <citation type="journal article" date="2017" name="Front. Microbiol.">
        <title>New Insights into the Diversity of the Genus Faecalibacterium.</title>
        <authorList>
            <person name="Benevides L."/>
            <person name="Burman S."/>
            <person name="Martin R."/>
            <person name="Robert V."/>
            <person name="Thomas M."/>
            <person name="Miquel S."/>
            <person name="Chain F."/>
            <person name="Sokol H."/>
            <person name="Bermudez-Humaran L.G."/>
            <person name="Morrison M."/>
            <person name="Langella P."/>
            <person name="Azevedo V.A."/>
            <person name="Chatel J.M."/>
            <person name="Soares S."/>
        </authorList>
    </citation>
    <scope>NUCLEOTIDE SEQUENCE [LARGE SCALE GENOMIC DNA]</scope>
    <source>
        <strain evidence="4">CNCM I-4540</strain>
    </source>
</reference>
<dbReference type="EMBL" id="NMTQ01000022">
    <property type="protein sequence ID" value="PDX58769.1"/>
    <property type="molecule type" value="Genomic_DNA"/>
</dbReference>
<proteinExistence type="inferred from homology"/>
<dbReference type="Pfam" id="PF13561">
    <property type="entry name" value="adh_short_C2"/>
    <property type="match status" value="1"/>
</dbReference>
<dbReference type="PRINTS" id="PR00081">
    <property type="entry name" value="GDHRDH"/>
</dbReference>
<keyword evidence="4" id="KW-1185">Reference proteome</keyword>
<name>A0A2A6ZBM0_9FIRM</name>